<dbReference type="EMBL" id="CP051685">
    <property type="protein sequence ID" value="QJE01467.1"/>
    <property type="molecule type" value="Genomic_DNA"/>
</dbReference>
<evidence type="ECO:0000313" key="1">
    <source>
        <dbReference type="EMBL" id="QJE01467.1"/>
    </source>
</evidence>
<reference evidence="1 2" key="1">
    <citation type="submission" date="2020-04" db="EMBL/GenBank/DDBJ databases">
        <title>Genome sequencing of novel species.</title>
        <authorList>
            <person name="Heo J."/>
            <person name="Kim S.-J."/>
            <person name="Kim J.-S."/>
            <person name="Hong S.-B."/>
            <person name="Kwon S.-W."/>
        </authorList>
    </citation>
    <scope>NUCLEOTIDE SEQUENCE [LARGE SCALE GENOMIC DNA]</scope>
    <source>
        <strain evidence="1 2">GN2-R2</strain>
    </source>
</reference>
<name>A0A7Z2ZUV9_9BURK</name>
<sequence>MQNAGGTNRYIIHAVGDGPALAAFVAGIDAIPALRLVEKIGPQAQPHTVVVETDAHTAQLLEASFRPANQLMIEPDRPLSLFD</sequence>
<dbReference type="RefSeq" id="WP_170203491.1">
    <property type="nucleotide sequence ID" value="NZ_CP051685.1"/>
</dbReference>
<dbReference type="KEGG" id="mfy:HH212_16680"/>
<dbReference type="AlphaFoldDB" id="A0A7Z2ZUV9"/>
<gene>
    <name evidence="1" type="ORF">HH212_16680</name>
</gene>
<protein>
    <submittedName>
        <fullName evidence="1">Uncharacterized protein</fullName>
    </submittedName>
</protein>
<organism evidence="1 2">
    <name type="scientific">Massilia forsythiae</name>
    <dbReference type="NCBI Taxonomy" id="2728020"/>
    <lineage>
        <taxon>Bacteria</taxon>
        <taxon>Pseudomonadati</taxon>
        <taxon>Pseudomonadota</taxon>
        <taxon>Betaproteobacteria</taxon>
        <taxon>Burkholderiales</taxon>
        <taxon>Oxalobacteraceae</taxon>
        <taxon>Telluria group</taxon>
        <taxon>Massilia</taxon>
    </lineage>
</organism>
<dbReference type="Proteomes" id="UP000502415">
    <property type="component" value="Chromosome"/>
</dbReference>
<proteinExistence type="predicted"/>
<accession>A0A7Z2ZUV9</accession>
<evidence type="ECO:0000313" key="2">
    <source>
        <dbReference type="Proteomes" id="UP000502415"/>
    </source>
</evidence>
<keyword evidence="2" id="KW-1185">Reference proteome</keyword>